<keyword evidence="7" id="KW-0802">TPR repeat</keyword>
<evidence type="ECO:0000256" key="10">
    <source>
        <dbReference type="SAM" id="SignalP"/>
    </source>
</evidence>
<feature type="repeat" description="TPR" evidence="7">
    <location>
        <begin position="121"/>
        <end position="154"/>
    </location>
</feature>
<dbReference type="AlphaFoldDB" id="A0AAU6P041"/>
<dbReference type="PANTHER" id="PTHR11920">
    <property type="entry name" value="GUANYLYL CYCLASE"/>
    <property type="match status" value="1"/>
</dbReference>
<dbReference type="EMBL" id="CP136925">
    <property type="protein sequence ID" value="WXA14344.1"/>
    <property type="molecule type" value="Genomic_DNA"/>
</dbReference>
<comment type="similarity">
    <text evidence="8">Belongs to the adenylyl cyclase class-4/guanylyl cyclase family.</text>
</comment>
<protein>
    <submittedName>
        <fullName evidence="12">Adenylate/guanylate cyclase domain-containing protein</fullName>
    </submittedName>
</protein>
<evidence type="ECO:0000313" key="12">
    <source>
        <dbReference type="EMBL" id="WXA03233.1"/>
    </source>
</evidence>
<keyword evidence="14" id="KW-1185">Reference proteome</keyword>
<evidence type="ECO:0000256" key="4">
    <source>
        <dbReference type="ARBA" id="ARBA00022989"/>
    </source>
</evidence>
<dbReference type="GO" id="GO:0035556">
    <property type="term" value="P:intracellular signal transduction"/>
    <property type="evidence" value="ECO:0007669"/>
    <property type="project" value="InterPro"/>
</dbReference>
<dbReference type="InterPro" id="IPR001054">
    <property type="entry name" value="A/G_cyclase"/>
</dbReference>
<dbReference type="SUPFAM" id="SSF55073">
    <property type="entry name" value="Nucleotide cyclase"/>
    <property type="match status" value="1"/>
</dbReference>
<dbReference type="EMBL" id="CP136924">
    <property type="protein sequence ID" value="WXA03233.1"/>
    <property type="molecule type" value="Genomic_DNA"/>
</dbReference>
<dbReference type="RefSeq" id="WP_338733753.1">
    <property type="nucleotide sequence ID" value="NZ_CP136924.1"/>
</dbReference>
<evidence type="ECO:0000256" key="9">
    <source>
        <dbReference type="SAM" id="Phobius"/>
    </source>
</evidence>
<evidence type="ECO:0000256" key="7">
    <source>
        <dbReference type="PROSITE-ProRule" id="PRU00339"/>
    </source>
</evidence>
<dbReference type="Gene3D" id="3.30.70.1230">
    <property type="entry name" value="Nucleotide cyclase"/>
    <property type="match status" value="1"/>
</dbReference>
<comment type="subcellular location">
    <subcellularLocation>
        <location evidence="1">Membrane</location>
    </subcellularLocation>
</comment>
<evidence type="ECO:0000313" key="13">
    <source>
        <dbReference type="EMBL" id="WXA14344.1"/>
    </source>
</evidence>
<feature type="repeat" description="TPR" evidence="7">
    <location>
        <begin position="161"/>
        <end position="194"/>
    </location>
</feature>
<evidence type="ECO:0000256" key="5">
    <source>
        <dbReference type="ARBA" id="ARBA00023136"/>
    </source>
</evidence>
<gene>
    <name evidence="13" type="ORF">R3L15_05560</name>
    <name evidence="12" type="ORF">R3L16_01840</name>
</gene>
<dbReference type="InterPro" id="IPR050401">
    <property type="entry name" value="Cyclic_nucleotide_synthase"/>
</dbReference>
<dbReference type="InterPro" id="IPR019734">
    <property type="entry name" value="TPR_rpt"/>
</dbReference>
<dbReference type="InterPro" id="IPR029787">
    <property type="entry name" value="Nucleotide_cyclase"/>
</dbReference>
<dbReference type="Pfam" id="PF00211">
    <property type="entry name" value="Guanylate_cyc"/>
    <property type="match status" value="1"/>
</dbReference>
<reference evidence="12 14" key="1">
    <citation type="submission" date="2023-10" db="EMBL/GenBank/DDBJ databases">
        <title>Culture-based analysis of two novel bacteria associated with mangrove crab gills.</title>
        <authorList>
            <person name="Yang X."/>
            <person name="Garuglieri E."/>
            <person name="Van Goethem M.W."/>
            <person name="Fusi M."/>
            <person name="Marasco R."/>
            <person name="Daffonchio D.G."/>
        </authorList>
    </citation>
    <scope>NUCLEOTIDE SEQUENCE [LARGE SCALE GENOMIC DNA]</scope>
    <source>
        <strain evidence="13">UG2-1</strain>
        <strain evidence="12">UG2-2</strain>
        <strain evidence="14">UG2_2</strain>
    </source>
</reference>
<dbReference type="InterPro" id="IPR018297">
    <property type="entry name" value="A/G_cyclase_CS"/>
</dbReference>
<keyword evidence="3" id="KW-0547">Nucleotide-binding</keyword>
<dbReference type="Gene3D" id="1.25.40.10">
    <property type="entry name" value="Tetratricopeptide repeat domain"/>
    <property type="match status" value="1"/>
</dbReference>
<accession>A0AAU6P041</accession>
<feature type="transmembrane region" description="Helical" evidence="9">
    <location>
        <begin position="363"/>
        <end position="382"/>
    </location>
</feature>
<organism evidence="12 14">
    <name type="scientific">Mangrovimonas cancribranchiae</name>
    <dbReference type="NCBI Taxonomy" id="3080055"/>
    <lineage>
        <taxon>Bacteria</taxon>
        <taxon>Pseudomonadati</taxon>
        <taxon>Bacteroidota</taxon>
        <taxon>Flavobacteriia</taxon>
        <taxon>Flavobacteriales</taxon>
        <taxon>Flavobacteriaceae</taxon>
        <taxon>Mangrovimonas</taxon>
    </lineage>
</organism>
<feature type="chain" id="PRO_5044712832" evidence="10">
    <location>
        <begin position="20"/>
        <end position="609"/>
    </location>
</feature>
<dbReference type="InterPro" id="IPR011990">
    <property type="entry name" value="TPR-like_helical_dom_sf"/>
</dbReference>
<evidence type="ECO:0000256" key="6">
    <source>
        <dbReference type="ARBA" id="ARBA00023239"/>
    </source>
</evidence>
<evidence type="ECO:0000313" key="14">
    <source>
        <dbReference type="Proteomes" id="UP001368318"/>
    </source>
</evidence>
<evidence type="ECO:0000256" key="8">
    <source>
        <dbReference type="RuleBase" id="RU000405"/>
    </source>
</evidence>
<dbReference type="PANTHER" id="PTHR11920:SF335">
    <property type="entry name" value="GUANYLATE CYCLASE"/>
    <property type="match status" value="1"/>
</dbReference>
<evidence type="ECO:0000256" key="2">
    <source>
        <dbReference type="ARBA" id="ARBA00022692"/>
    </source>
</evidence>
<dbReference type="GO" id="GO:0016020">
    <property type="term" value="C:membrane"/>
    <property type="evidence" value="ECO:0007669"/>
    <property type="project" value="UniProtKB-SubCell"/>
</dbReference>
<dbReference type="PROSITE" id="PS00452">
    <property type="entry name" value="GUANYLATE_CYCLASE_1"/>
    <property type="match status" value="1"/>
</dbReference>
<dbReference type="CDD" id="cd07302">
    <property type="entry name" value="CHD"/>
    <property type="match status" value="1"/>
</dbReference>
<dbReference type="SMART" id="SM00044">
    <property type="entry name" value="CYCc"/>
    <property type="match status" value="1"/>
</dbReference>
<sequence>MRKSIICIALTLTSFSIVSQTQMDSLWTVWNDQTKHDSIRYNALDGYLTQGFLFNQPDSAYVLAQQIIDYGLKNGKVIHQIKGLNSQGISKGIQGDFDTALNHFFNVLKLSESINDKEWIAESLKNIGRVNTIIGDHEKALEYCQSALEIQEEIGDELGKTKSLTNIGLIKNYQNDFKGALRNYKRALAIQEKMNDEKGIANSLIVIAEAHTSLKEYSKVEEYIKRSIAISEKLNNKRALITAKSTLARNFSAKDDFKNAVTAYEELIPLAKEMNDLNLEQNFHHHLYYAHKKIGNASKALESYEKMIALRDSLNSIDMAKKIQKVEFDKEQLADSLEHEADKLKTEMAHQVEVRKKDKNKNIAIAAGLFFLLISGGLFGRWRYTKKAKAIIEKEKDRSENLLLNILPAEVAEELKEKGESEAKDFDEVSVIFTDFQSFTQTAERLTAKELVNEVNTCFKAFDAITENYGVEKIKTIGDAYMAAGGLHTPRKSEPKDVVKAALEMQDFMLKHKREQEKLGSTTFEMRVGVHTGPVVAGIVGVKKFQYDIWGDTVNTASRIESNGEVGKVNISEVTYNYLKDDPDFVFESRGKVQVKGKGEIMMYFVSLT</sequence>
<keyword evidence="6 8" id="KW-0456">Lyase</keyword>
<dbReference type="GO" id="GO:0000166">
    <property type="term" value="F:nucleotide binding"/>
    <property type="evidence" value="ECO:0007669"/>
    <property type="project" value="UniProtKB-KW"/>
</dbReference>
<keyword evidence="10" id="KW-0732">Signal</keyword>
<proteinExistence type="inferred from homology"/>
<dbReference type="Pfam" id="PF13424">
    <property type="entry name" value="TPR_12"/>
    <property type="match status" value="1"/>
</dbReference>
<evidence type="ECO:0000256" key="3">
    <source>
        <dbReference type="ARBA" id="ARBA00022741"/>
    </source>
</evidence>
<keyword evidence="5 9" id="KW-0472">Membrane</keyword>
<feature type="domain" description="Guanylate cyclase" evidence="11">
    <location>
        <begin position="430"/>
        <end position="561"/>
    </location>
</feature>
<dbReference type="Proteomes" id="UP001368318">
    <property type="component" value="Chromosome"/>
</dbReference>
<dbReference type="SMART" id="SM00028">
    <property type="entry name" value="TPR"/>
    <property type="match status" value="5"/>
</dbReference>
<feature type="signal peptide" evidence="10">
    <location>
        <begin position="1"/>
        <end position="19"/>
    </location>
</feature>
<evidence type="ECO:0000256" key="1">
    <source>
        <dbReference type="ARBA" id="ARBA00004370"/>
    </source>
</evidence>
<dbReference type="SUPFAM" id="SSF48452">
    <property type="entry name" value="TPR-like"/>
    <property type="match status" value="2"/>
</dbReference>
<dbReference type="GO" id="GO:0004016">
    <property type="term" value="F:adenylate cyclase activity"/>
    <property type="evidence" value="ECO:0007669"/>
    <property type="project" value="UniProtKB-ARBA"/>
</dbReference>
<keyword evidence="2 9" id="KW-0812">Transmembrane</keyword>
<name>A0AAU6P041_9FLAO</name>
<dbReference type="PROSITE" id="PS50005">
    <property type="entry name" value="TPR"/>
    <property type="match status" value="2"/>
</dbReference>
<dbReference type="GO" id="GO:0009190">
    <property type="term" value="P:cyclic nucleotide biosynthetic process"/>
    <property type="evidence" value="ECO:0007669"/>
    <property type="project" value="InterPro"/>
</dbReference>
<keyword evidence="4 9" id="KW-1133">Transmembrane helix</keyword>
<evidence type="ECO:0000259" key="11">
    <source>
        <dbReference type="PROSITE" id="PS50125"/>
    </source>
</evidence>
<dbReference type="PROSITE" id="PS50125">
    <property type="entry name" value="GUANYLATE_CYCLASE_2"/>
    <property type="match status" value="1"/>
</dbReference>
<dbReference type="KEGG" id="mcaa:R3L15_05560"/>